<feature type="non-terminal residue" evidence="1">
    <location>
        <position position="70"/>
    </location>
</feature>
<proteinExistence type="predicted"/>
<comment type="caution">
    <text evidence="1">The sequence shown here is derived from an EMBL/GenBank/DDBJ whole genome shotgun (WGS) entry which is preliminary data.</text>
</comment>
<evidence type="ECO:0000313" key="2">
    <source>
        <dbReference type="Proteomes" id="UP000789342"/>
    </source>
</evidence>
<organism evidence="1 2">
    <name type="scientific">Acaulospora morrowiae</name>
    <dbReference type="NCBI Taxonomy" id="94023"/>
    <lineage>
        <taxon>Eukaryota</taxon>
        <taxon>Fungi</taxon>
        <taxon>Fungi incertae sedis</taxon>
        <taxon>Mucoromycota</taxon>
        <taxon>Glomeromycotina</taxon>
        <taxon>Glomeromycetes</taxon>
        <taxon>Diversisporales</taxon>
        <taxon>Acaulosporaceae</taxon>
        <taxon>Acaulospora</taxon>
    </lineage>
</organism>
<name>A0A9N9HIZ9_9GLOM</name>
<dbReference type="EMBL" id="CAJVPV010015535">
    <property type="protein sequence ID" value="CAG8692539.1"/>
    <property type="molecule type" value="Genomic_DNA"/>
</dbReference>
<protein>
    <submittedName>
        <fullName evidence="1">4587_t:CDS:1</fullName>
    </submittedName>
</protein>
<keyword evidence="2" id="KW-1185">Reference proteome</keyword>
<sequence length="70" mass="8353">MAKQTMEKDQQTILAIGYGVKEMIENTRQECEHIMTDTTRRKIDKLQEINNRTLLDAQKWNELNFLEKLL</sequence>
<accession>A0A9N9HIZ9</accession>
<evidence type="ECO:0000313" key="1">
    <source>
        <dbReference type="EMBL" id="CAG8692539.1"/>
    </source>
</evidence>
<gene>
    <name evidence="1" type="ORF">AMORRO_LOCUS11701</name>
</gene>
<reference evidence="1" key="1">
    <citation type="submission" date="2021-06" db="EMBL/GenBank/DDBJ databases">
        <authorList>
            <person name="Kallberg Y."/>
            <person name="Tangrot J."/>
            <person name="Rosling A."/>
        </authorList>
    </citation>
    <scope>NUCLEOTIDE SEQUENCE</scope>
    <source>
        <strain evidence="1">CL551</strain>
    </source>
</reference>
<dbReference type="Proteomes" id="UP000789342">
    <property type="component" value="Unassembled WGS sequence"/>
</dbReference>
<dbReference type="AlphaFoldDB" id="A0A9N9HIZ9"/>